<gene>
    <name evidence="1" type="ORF">SAMN04489740_2522</name>
</gene>
<organism evidence="1 2">
    <name type="scientific">Arthrobacter alpinus</name>
    <dbReference type="NCBI Taxonomy" id="656366"/>
    <lineage>
        <taxon>Bacteria</taxon>
        <taxon>Bacillati</taxon>
        <taxon>Actinomycetota</taxon>
        <taxon>Actinomycetes</taxon>
        <taxon>Micrococcales</taxon>
        <taxon>Micrococcaceae</taxon>
        <taxon>Arthrobacter</taxon>
    </lineage>
</organism>
<dbReference type="Proteomes" id="UP000182725">
    <property type="component" value="Unassembled WGS sequence"/>
</dbReference>
<protein>
    <submittedName>
        <fullName evidence="1">Zinc finger domain-containing protein, LSD1 subclass</fullName>
    </submittedName>
</protein>
<name>A0A1H5LMH6_9MICC</name>
<evidence type="ECO:0000313" key="1">
    <source>
        <dbReference type="EMBL" id="SEE78273.1"/>
    </source>
</evidence>
<reference evidence="1 2" key="1">
    <citation type="submission" date="2016-10" db="EMBL/GenBank/DDBJ databases">
        <authorList>
            <person name="de Groot N.N."/>
        </authorList>
    </citation>
    <scope>NUCLEOTIDE SEQUENCE [LARGE SCALE GENOMIC DNA]</scope>
    <source>
        <strain evidence="1 2">DSM 22274</strain>
    </source>
</reference>
<proteinExistence type="predicted"/>
<dbReference type="EMBL" id="FNTV01000001">
    <property type="protein sequence ID" value="SEE78273.1"/>
    <property type="molecule type" value="Genomic_DNA"/>
</dbReference>
<sequence length="66" mass="7446">MSIMVLPFMWFARFPAMCLPCRAPIPISPVVFFNWQILCSILICTLTCRKVLELPSGSSKPKATSR</sequence>
<accession>A0A1H5LMH6</accession>
<dbReference type="AlphaFoldDB" id="A0A1H5LMH6"/>
<evidence type="ECO:0000313" key="2">
    <source>
        <dbReference type="Proteomes" id="UP000182725"/>
    </source>
</evidence>